<dbReference type="EMBL" id="HACG01028461">
    <property type="protein sequence ID" value="CEK75326.1"/>
    <property type="molecule type" value="Transcribed_RNA"/>
</dbReference>
<gene>
    <name evidence="7" type="primary">ORF94987</name>
</gene>
<keyword evidence="3" id="KW-0344">Guanine-nucleotide releasing factor</keyword>
<dbReference type="PANTHER" id="PTHR31334">
    <property type="entry name" value="SMITH-MAGENIS SYNDROME REGION GENE 8 PROTEIN"/>
    <property type="match status" value="1"/>
</dbReference>
<feature type="non-terminal residue" evidence="7">
    <location>
        <position position="1"/>
    </location>
</feature>
<evidence type="ECO:0000256" key="2">
    <source>
        <dbReference type="ARBA" id="ARBA00022490"/>
    </source>
</evidence>
<reference evidence="7" key="1">
    <citation type="submission" date="2014-12" db="EMBL/GenBank/DDBJ databases">
        <title>Insight into the proteome of Arion vulgaris.</title>
        <authorList>
            <person name="Aradska J."/>
            <person name="Bulat T."/>
            <person name="Smidak R."/>
            <person name="Sarate P."/>
            <person name="Gangsoo J."/>
            <person name="Sialana F."/>
            <person name="Bilban M."/>
            <person name="Lubec G."/>
        </authorList>
    </citation>
    <scope>NUCLEOTIDE SEQUENCE</scope>
    <source>
        <tissue evidence="7">Skin</tissue>
    </source>
</reference>
<keyword evidence="4" id="KW-0072">Autophagy</keyword>
<comment type="subcellular location">
    <subcellularLocation>
        <location evidence="1">Cytoplasm</location>
    </subcellularLocation>
</comment>
<evidence type="ECO:0000256" key="1">
    <source>
        <dbReference type="ARBA" id="ARBA00004496"/>
    </source>
</evidence>
<organism evidence="7">
    <name type="scientific">Arion vulgaris</name>
    <dbReference type="NCBI Taxonomy" id="1028688"/>
    <lineage>
        <taxon>Eukaryota</taxon>
        <taxon>Metazoa</taxon>
        <taxon>Spiralia</taxon>
        <taxon>Lophotrochozoa</taxon>
        <taxon>Mollusca</taxon>
        <taxon>Gastropoda</taxon>
        <taxon>Heterobranchia</taxon>
        <taxon>Euthyneura</taxon>
        <taxon>Panpulmonata</taxon>
        <taxon>Eupulmonata</taxon>
        <taxon>Stylommatophora</taxon>
        <taxon>Helicina</taxon>
        <taxon>Arionoidea</taxon>
        <taxon>Arionidae</taxon>
        <taxon>Arion</taxon>
    </lineage>
</organism>
<proteinExistence type="inferred from homology"/>
<evidence type="ECO:0000256" key="5">
    <source>
        <dbReference type="ARBA" id="ARBA00038137"/>
    </source>
</evidence>
<accession>A0A0B7A5L5</accession>
<sequence>LTHNKPGFGLSEVLSTYQCLDHVIFSLLCGRPVLVAGSAKMEAEIIKIVNALAVFVPRTKRKAHAVLDWTSKPLRITDLVKLKLIGVCRPDRRSLNAFIPSTIKKSCTIVDIERRTIVAPPYQGQFIAPLLSKKKVLRSDVQLLAYIEWWLMDMLDKSLIFFHSFCLGSAGSILFSQSPKEQQDAYRDHVAGVMAQLGVRDSDCEIVEYLTELIKLSKLESHVWQGAESGSVVCPLNIHHKICENFRC</sequence>
<dbReference type="GO" id="GO:0032045">
    <property type="term" value="C:guanyl-nucleotide exchange factor complex"/>
    <property type="evidence" value="ECO:0007669"/>
    <property type="project" value="TreeGrafter"/>
</dbReference>
<dbReference type="GO" id="GO:0005085">
    <property type="term" value="F:guanyl-nucleotide exchange factor activity"/>
    <property type="evidence" value="ECO:0007669"/>
    <property type="project" value="UniProtKB-KW"/>
</dbReference>
<dbReference type="InterPro" id="IPR037521">
    <property type="entry name" value="FLCN/SMCR8_DENN"/>
</dbReference>
<dbReference type="GO" id="GO:0006914">
    <property type="term" value="P:autophagy"/>
    <property type="evidence" value="ECO:0007669"/>
    <property type="project" value="UniProtKB-KW"/>
</dbReference>
<dbReference type="PANTHER" id="PTHR31334:SF1">
    <property type="entry name" value="GUANINE NUCLEOTIDE EXCHANGE PROTEIN SMCR8"/>
    <property type="match status" value="1"/>
</dbReference>
<dbReference type="PROSITE" id="PS51834">
    <property type="entry name" value="DENN_FLCN_SMCR8"/>
    <property type="match status" value="1"/>
</dbReference>
<evidence type="ECO:0000259" key="6">
    <source>
        <dbReference type="PROSITE" id="PS51834"/>
    </source>
</evidence>
<name>A0A0B7A5L5_9EUPU</name>
<evidence type="ECO:0000256" key="3">
    <source>
        <dbReference type="ARBA" id="ARBA00022658"/>
    </source>
</evidence>
<dbReference type="GO" id="GO:0005737">
    <property type="term" value="C:cytoplasm"/>
    <property type="evidence" value="ECO:0007669"/>
    <property type="project" value="UniProtKB-SubCell"/>
</dbReference>
<evidence type="ECO:0000313" key="7">
    <source>
        <dbReference type="EMBL" id="CEK75326.1"/>
    </source>
</evidence>
<protein>
    <recommendedName>
        <fullName evidence="6">UDENN FLCN/SMCR8-type domain-containing protein</fullName>
    </recommendedName>
</protein>
<comment type="similarity">
    <text evidence="5">Belongs to the SMCR8 family.</text>
</comment>
<dbReference type="AlphaFoldDB" id="A0A0B7A5L5"/>
<keyword evidence="2" id="KW-0963">Cytoplasm</keyword>
<feature type="domain" description="UDENN FLCN/SMCR8-type" evidence="6">
    <location>
        <begin position="1"/>
        <end position="215"/>
    </location>
</feature>
<evidence type="ECO:0000256" key="4">
    <source>
        <dbReference type="ARBA" id="ARBA00023006"/>
    </source>
</evidence>